<feature type="transmembrane region" description="Helical" evidence="6">
    <location>
        <begin position="235"/>
        <end position="255"/>
    </location>
</feature>
<proteinExistence type="predicted"/>
<reference evidence="7" key="1">
    <citation type="submission" date="2023-04" db="EMBL/GenBank/DDBJ databases">
        <title>Black Yeasts Isolated from many extreme environments.</title>
        <authorList>
            <person name="Coleine C."/>
            <person name="Stajich J.E."/>
            <person name="Selbmann L."/>
        </authorList>
    </citation>
    <scope>NUCLEOTIDE SEQUENCE</scope>
    <source>
        <strain evidence="7">CCFEE 5312</strain>
    </source>
</reference>
<dbReference type="PANTHER" id="PTHR43791">
    <property type="entry name" value="PERMEASE-RELATED"/>
    <property type="match status" value="1"/>
</dbReference>
<dbReference type="AlphaFoldDB" id="A0AAJ0DED6"/>
<dbReference type="SUPFAM" id="SSF103473">
    <property type="entry name" value="MFS general substrate transporter"/>
    <property type="match status" value="1"/>
</dbReference>
<feature type="transmembrane region" description="Helical" evidence="6">
    <location>
        <begin position="302"/>
        <end position="321"/>
    </location>
</feature>
<dbReference type="GO" id="GO:0022857">
    <property type="term" value="F:transmembrane transporter activity"/>
    <property type="evidence" value="ECO:0007669"/>
    <property type="project" value="InterPro"/>
</dbReference>
<evidence type="ECO:0000256" key="3">
    <source>
        <dbReference type="ARBA" id="ARBA00022692"/>
    </source>
</evidence>
<dbReference type="InterPro" id="IPR036259">
    <property type="entry name" value="MFS_trans_sf"/>
</dbReference>
<comment type="subcellular location">
    <subcellularLocation>
        <location evidence="1">Membrane</location>
        <topology evidence="1">Multi-pass membrane protein</topology>
    </subcellularLocation>
</comment>
<comment type="caution">
    <text evidence="7">The sequence shown here is derived from an EMBL/GenBank/DDBJ whole genome shotgun (WGS) entry which is preliminary data.</text>
</comment>
<dbReference type="GO" id="GO:0016020">
    <property type="term" value="C:membrane"/>
    <property type="evidence" value="ECO:0007669"/>
    <property type="project" value="UniProtKB-SubCell"/>
</dbReference>
<protein>
    <recommendedName>
        <fullName evidence="9">Phthalate transporter</fullName>
    </recommendedName>
</protein>
<keyword evidence="3 6" id="KW-0812">Transmembrane</keyword>
<dbReference type="Pfam" id="PF07690">
    <property type="entry name" value="MFS_1"/>
    <property type="match status" value="1"/>
</dbReference>
<dbReference type="EMBL" id="JAWDJX010000047">
    <property type="protein sequence ID" value="KAK3048566.1"/>
    <property type="molecule type" value="Genomic_DNA"/>
</dbReference>
<keyword evidence="5 6" id="KW-0472">Membrane</keyword>
<evidence type="ECO:0000256" key="5">
    <source>
        <dbReference type="ARBA" id="ARBA00023136"/>
    </source>
</evidence>
<keyword evidence="2" id="KW-0813">Transport</keyword>
<feature type="transmembrane region" description="Helical" evidence="6">
    <location>
        <begin position="143"/>
        <end position="167"/>
    </location>
</feature>
<dbReference type="InterPro" id="IPR011701">
    <property type="entry name" value="MFS"/>
</dbReference>
<evidence type="ECO:0000256" key="1">
    <source>
        <dbReference type="ARBA" id="ARBA00004141"/>
    </source>
</evidence>
<feature type="transmembrane region" description="Helical" evidence="6">
    <location>
        <begin position="62"/>
        <end position="82"/>
    </location>
</feature>
<feature type="transmembrane region" description="Helical" evidence="6">
    <location>
        <begin position="179"/>
        <end position="199"/>
    </location>
</feature>
<feature type="transmembrane region" description="Helical" evidence="6">
    <location>
        <begin position="205"/>
        <end position="223"/>
    </location>
</feature>
<sequence length="361" mass="41479">MIEGGFIPDNILYLSYWYTSAELPIRLSFFWVAYQATSIVSAFLAFGILHMRGFNGLAGWRWLFALEGTLTGLIGIISWWYLPPSPTQTASKFRGKNGWFNEFEEKVMVNRVLRDDPSKGDMHNRQGLSLKAFWDCLCDYHMWPVYLIGLTWLIPAVPMNAYLTLVLRDAGYGTFTTNMLTIPAYVIFILNLLFWCFLSEKINERFLLCTISQFWVLPLLIALETLPTTRSPWTTWILSVLIYAMPYVHPLIVAITSRNAGTVRTRTVASALYNMMVQTSNIIGTNIYRTPDAPWYFTGNKVLIGIVCYNICLFVGAKIFYVKVNSKREKIWGGMSKEQKQTYLATTTDKGNKRLDFRFAH</sequence>
<keyword evidence="4 6" id="KW-1133">Transmembrane helix</keyword>
<feature type="transmembrane region" description="Helical" evidence="6">
    <location>
        <begin position="29"/>
        <end position="50"/>
    </location>
</feature>
<name>A0AAJ0DED6_9PEZI</name>
<dbReference type="PANTHER" id="PTHR43791:SF104">
    <property type="entry name" value="MAJOR FACILITATOR SUPERFAMILY (MFS) PROFILE DOMAIN-CONTAINING PROTEIN-RELATED"/>
    <property type="match status" value="1"/>
</dbReference>
<accession>A0AAJ0DED6</accession>
<evidence type="ECO:0000256" key="4">
    <source>
        <dbReference type="ARBA" id="ARBA00022989"/>
    </source>
</evidence>
<evidence type="ECO:0000313" key="7">
    <source>
        <dbReference type="EMBL" id="KAK3048566.1"/>
    </source>
</evidence>
<evidence type="ECO:0000313" key="8">
    <source>
        <dbReference type="Proteomes" id="UP001271007"/>
    </source>
</evidence>
<keyword evidence="8" id="KW-1185">Reference proteome</keyword>
<evidence type="ECO:0008006" key="9">
    <source>
        <dbReference type="Google" id="ProtNLM"/>
    </source>
</evidence>
<evidence type="ECO:0000256" key="2">
    <source>
        <dbReference type="ARBA" id="ARBA00022448"/>
    </source>
</evidence>
<evidence type="ECO:0000256" key="6">
    <source>
        <dbReference type="SAM" id="Phobius"/>
    </source>
</evidence>
<dbReference type="FunFam" id="1.20.1250.20:FF:000247">
    <property type="entry name" value="MFS general substrate transporter"/>
    <property type="match status" value="1"/>
</dbReference>
<gene>
    <name evidence="7" type="ORF">LTR09_010060</name>
</gene>
<organism evidence="7 8">
    <name type="scientific">Extremus antarcticus</name>
    <dbReference type="NCBI Taxonomy" id="702011"/>
    <lineage>
        <taxon>Eukaryota</taxon>
        <taxon>Fungi</taxon>
        <taxon>Dikarya</taxon>
        <taxon>Ascomycota</taxon>
        <taxon>Pezizomycotina</taxon>
        <taxon>Dothideomycetes</taxon>
        <taxon>Dothideomycetidae</taxon>
        <taxon>Mycosphaerellales</taxon>
        <taxon>Extremaceae</taxon>
        <taxon>Extremus</taxon>
    </lineage>
</organism>
<dbReference type="Proteomes" id="UP001271007">
    <property type="component" value="Unassembled WGS sequence"/>
</dbReference>
<dbReference type="Gene3D" id="1.20.1250.20">
    <property type="entry name" value="MFS general substrate transporter like domains"/>
    <property type="match status" value="1"/>
</dbReference>